<dbReference type="InterPro" id="IPR012337">
    <property type="entry name" value="RNaseH-like_sf"/>
</dbReference>
<dbReference type="FunFam" id="3.30.420.10:FF:000051">
    <property type="entry name" value="DNA polymerase I"/>
    <property type="match status" value="1"/>
</dbReference>
<keyword evidence="18" id="KW-1185">Reference proteome</keyword>
<dbReference type="GO" id="GO:0009507">
    <property type="term" value="C:chloroplast"/>
    <property type="evidence" value="ECO:0007669"/>
    <property type="project" value="UniProtKB-ARBA"/>
</dbReference>
<keyword evidence="9" id="KW-0269">Exonuclease</keyword>
<accession>A0A1E5VQE7</accession>
<comment type="caution">
    <text evidence="17">The sequence shown here is derived from an EMBL/GenBank/DDBJ whole genome shotgun (WGS) entry which is preliminary data.</text>
</comment>
<dbReference type="STRING" id="888268.A0A1E5VQE7"/>
<comment type="similarity">
    <text evidence="1">Belongs to the DNA polymerase type-A family.</text>
</comment>
<dbReference type="PANTHER" id="PTHR10133:SF27">
    <property type="entry name" value="DNA POLYMERASE NU"/>
    <property type="match status" value="1"/>
</dbReference>
<evidence type="ECO:0000256" key="6">
    <source>
        <dbReference type="ARBA" id="ARBA00022722"/>
    </source>
</evidence>
<evidence type="ECO:0000313" key="17">
    <source>
        <dbReference type="EMBL" id="OEL27350.1"/>
    </source>
</evidence>
<dbReference type="Pfam" id="PF00476">
    <property type="entry name" value="DNA_pol_A"/>
    <property type="match status" value="2"/>
</dbReference>
<dbReference type="InterPro" id="IPR001098">
    <property type="entry name" value="DNA-dir_DNA_pol_A_palm_dom"/>
</dbReference>
<dbReference type="EMBL" id="LWDX02032692">
    <property type="protein sequence ID" value="OEL27350.1"/>
    <property type="molecule type" value="Genomic_DNA"/>
</dbReference>
<dbReference type="InterPro" id="IPR002298">
    <property type="entry name" value="DNA_polymerase_A"/>
</dbReference>
<keyword evidence="13" id="KW-0234">DNA repair</keyword>
<dbReference type="AlphaFoldDB" id="A0A1E5VQE7"/>
<keyword evidence="8" id="KW-0378">Hydrolase</keyword>
<organism evidence="17 18">
    <name type="scientific">Dichanthelium oligosanthes</name>
    <dbReference type="NCBI Taxonomy" id="888268"/>
    <lineage>
        <taxon>Eukaryota</taxon>
        <taxon>Viridiplantae</taxon>
        <taxon>Streptophyta</taxon>
        <taxon>Embryophyta</taxon>
        <taxon>Tracheophyta</taxon>
        <taxon>Spermatophyta</taxon>
        <taxon>Magnoliopsida</taxon>
        <taxon>Liliopsida</taxon>
        <taxon>Poales</taxon>
        <taxon>Poaceae</taxon>
        <taxon>PACMAD clade</taxon>
        <taxon>Panicoideae</taxon>
        <taxon>Panicodae</taxon>
        <taxon>Paniceae</taxon>
        <taxon>Dichantheliinae</taxon>
        <taxon>Dichanthelium</taxon>
    </lineage>
</organism>
<evidence type="ECO:0000256" key="15">
    <source>
        <dbReference type="SAM" id="MobiDB-lite"/>
    </source>
</evidence>
<evidence type="ECO:0000256" key="1">
    <source>
        <dbReference type="ARBA" id="ARBA00007705"/>
    </source>
</evidence>
<evidence type="ECO:0000313" key="18">
    <source>
        <dbReference type="Proteomes" id="UP000095767"/>
    </source>
</evidence>
<dbReference type="FunFam" id="1.10.150.20:FF:000034">
    <property type="entry name" value="DNA polymerase I"/>
    <property type="match status" value="1"/>
</dbReference>
<evidence type="ECO:0000256" key="2">
    <source>
        <dbReference type="ARBA" id="ARBA00012417"/>
    </source>
</evidence>
<reference evidence="17 18" key="1">
    <citation type="submission" date="2016-09" db="EMBL/GenBank/DDBJ databases">
        <title>The draft genome of Dichanthelium oligosanthes: A C3 panicoid grass species.</title>
        <authorList>
            <person name="Studer A.J."/>
            <person name="Schnable J.C."/>
            <person name="Brutnell T.P."/>
        </authorList>
    </citation>
    <scope>NUCLEOTIDE SEQUENCE [LARGE SCALE GENOMIC DNA]</scope>
    <source>
        <strain evidence="18">cv. Kellogg 1175</strain>
        <tissue evidence="17">Leaf</tissue>
    </source>
</reference>
<keyword evidence="6" id="KW-0540">Nuclease</keyword>
<dbReference type="EC" id="2.7.7.7" evidence="2"/>
<evidence type="ECO:0000256" key="10">
    <source>
        <dbReference type="ARBA" id="ARBA00022932"/>
    </source>
</evidence>
<evidence type="ECO:0000256" key="13">
    <source>
        <dbReference type="ARBA" id="ARBA00023204"/>
    </source>
</evidence>
<dbReference type="GO" id="GO:0008408">
    <property type="term" value="F:3'-5' exonuclease activity"/>
    <property type="evidence" value="ECO:0007669"/>
    <property type="project" value="InterPro"/>
</dbReference>
<evidence type="ECO:0000259" key="16">
    <source>
        <dbReference type="SMART" id="SM00482"/>
    </source>
</evidence>
<dbReference type="InterPro" id="IPR036397">
    <property type="entry name" value="RNaseH_sf"/>
</dbReference>
<feature type="compositionally biased region" description="Acidic residues" evidence="15">
    <location>
        <begin position="647"/>
        <end position="667"/>
    </location>
</feature>
<keyword evidence="12" id="KW-0238">DNA-binding</keyword>
<evidence type="ECO:0000256" key="9">
    <source>
        <dbReference type="ARBA" id="ARBA00022839"/>
    </source>
</evidence>
<name>A0A1E5VQE7_9POAL</name>
<dbReference type="GO" id="GO:0003887">
    <property type="term" value="F:DNA-directed DNA polymerase activity"/>
    <property type="evidence" value="ECO:0007669"/>
    <property type="project" value="UniProtKB-KW"/>
</dbReference>
<dbReference type="SMART" id="SM00482">
    <property type="entry name" value="POLAc"/>
    <property type="match status" value="1"/>
</dbReference>
<keyword evidence="7" id="KW-0227">DNA damage</keyword>
<gene>
    <name evidence="17" type="ORF">BAE44_0011631</name>
</gene>
<dbReference type="Gene3D" id="3.30.420.10">
    <property type="entry name" value="Ribonuclease H-like superfamily/Ribonuclease H"/>
    <property type="match status" value="1"/>
</dbReference>
<proteinExistence type="inferred from homology"/>
<evidence type="ECO:0000256" key="7">
    <source>
        <dbReference type="ARBA" id="ARBA00022763"/>
    </source>
</evidence>
<protein>
    <recommendedName>
        <fullName evidence="2">DNA-directed DNA polymerase</fullName>
        <ecNumber evidence="2">2.7.7.7</ecNumber>
    </recommendedName>
</protein>
<evidence type="ECO:0000256" key="3">
    <source>
        <dbReference type="ARBA" id="ARBA00022679"/>
    </source>
</evidence>
<dbReference type="PANTHER" id="PTHR10133">
    <property type="entry name" value="DNA POLYMERASE I"/>
    <property type="match status" value="1"/>
</dbReference>
<evidence type="ECO:0000256" key="4">
    <source>
        <dbReference type="ARBA" id="ARBA00022695"/>
    </source>
</evidence>
<dbReference type="Pfam" id="PF01612">
    <property type="entry name" value="DNA_pol_A_exo1"/>
    <property type="match status" value="1"/>
</dbReference>
<dbReference type="Proteomes" id="UP000095767">
    <property type="component" value="Unassembled WGS sequence"/>
</dbReference>
<dbReference type="InterPro" id="IPR002562">
    <property type="entry name" value="3'-5'_exonuclease_dom"/>
</dbReference>
<dbReference type="SUPFAM" id="SSF56672">
    <property type="entry name" value="DNA/RNA polymerases"/>
    <property type="match status" value="1"/>
</dbReference>
<dbReference type="Gene3D" id="1.10.150.20">
    <property type="entry name" value="5' to 3' exonuclease, C-terminal subdomain"/>
    <property type="match status" value="1"/>
</dbReference>
<keyword evidence="10" id="KW-0239">DNA-directed DNA polymerase</keyword>
<dbReference type="PRINTS" id="PR00868">
    <property type="entry name" value="DNAPOLI"/>
</dbReference>
<evidence type="ECO:0000256" key="11">
    <source>
        <dbReference type="ARBA" id="ARBA00022946"/>
    </source>
</evidence>
<keyword evidence="4" id="KW-0548">Nucleotidyltransferase</keyword>
<evidence type="ECO:0000256" key="8">
    <source>
        <dbReference type="ARBA" id="ARBA00022801"/>
    </source>
</evidence>
<comment type="catalytic activity">
    <reaction evidence="14">
        <text>DNA(n) + a 2'-deoxyribonucleoside 5'-triphosphate = DNA(n+1) + diphosphate</text>
        <dbReference type="Rhea" id="RHEA:22508"/>
        <dbReference type="Rhea" id="RHEA-COMP:17339"/>
        <dbReference type="Rhea" id="RHEA-COMP:17340"/>
        <dbReference type="ChEBI" id="CHEBI:33019"/>
        <dbReference type="ChEBI" id="CHEBI:61560"/>
        <dbReference type="ChEBI" id="CHEBI:173112"/>
        <dbReference type="EC" id="2.7.7.7"/>
    </reaction>
</comment>
<keyword evidence="11" id="KW-0809">Transit peptide</keyword>
<dbReference type="InterPro" id="IPR043502">
    <property type="entry name" value="DNA/RNA_pol_sf"/>
</dbReference>
<sequence length="1025" mass="115339">MAVAAPVPLRCRGSAPPWLSSSPLPPFFSRRRVRRSSPPPALSGCRRQNYSHSSDMEVRGSSAFKLGFYANLNVQNIAQEWLVESRRLFYLRTVNNVTNNIYKGTTPLRTGNLQNELSEDPRGLNYPSLHNLREHVSSKSIVNRHENTELIRHNMINQHVQSLFPIRVVNNSVKQSMPRGSNVDIPRRDISNTEVILELDDKVHDGGDKKAKKLVVKKVFSSLPTKASFSEESVKARKALAGIYNKVLVVDNIKSARSIVQLLTTKSKLSCSDWSIIFVQVANIDVKQETPVGHGQVTCFSIYSANSNAQVADFGNGKTSIWVDVLDGGRDVLMEFAPFFEDPSIKKVWHNYSFDSHVIENHGIKVAGFHADTMHLARLWDSSRRTDGGYSLEGLTNDCRVMGAVPEDLPNSGKASMKTIFGRKKVRKDGSEGKVISIEPVEKLQREDRELWICYSSLDSMSTLRLYESLKRKLETKEWIFDGCSRGTMYNFYEEYWRPFGALLVKMETEGMLVDCGYLSEIEKGAIAEREVAANKFRKWASKYCPDAKYMNVNSDTQIRQLLFGGIENRNKRGETWPHSKTFKVSNEESVDTEGKKTSKYRTIKLCSIVEDLQIDMFTPSGWPSVSGDALRSLAGKIPTEHIYTIDDSEEDDEGTSGSEDPEEEIDENASYGTAYEAFGGGKKGKEACHAIAALCEICSIDSLISSFILPLQVSQLIFSKFLCVVCRETESYSIIRKRVDLLRNQPALEKDRYKIRQAFVAAPGNSLIVADYGQLELRILAHLTNCKSMLDAFKAGGDFHSRTAMNMYQHIRDAVDEKKVLLEWHPQPGQEKPPVPLLKDAFGAERRKAKMLNFSIAYGKTAVGLSRDWKVSVKEARDTLKLWYGDRKEVLAWQKRQKKLAHEKCEVYTLLGRSRRFPNLTQFGPGQRGHIERAAINAPVQGSAADVAMCAMLEIERNTRLKELGWRLLLQVHDEVILEGPSESAETAKAIVVECMSKPFYGTNILNVDLAVDAKCAKSWYAAK</sequence>
<dbReference type="GO" id="GO:0006261">
    <property type="term" value="P:DNA-templated DNA replication"/>
    <property type="evidence" value="ECO:0007669"/>
    <property type="project" value="InterPro"/>
</dbReference>
<dbReference type="SUPFAM" id="SSF53098">
    <property type="entry name" value="Ribonuclease H-like"/>
    <property type="match status" value="1"/>
</dbReference>
<feature type="region of interest" description="Disordered" evidence="15">
    <location>
        <begin position="644"/>
        <end position="667"/>
    </location>
</feature>
<evidence type="ECO:0000256" key="5">
    <source>
        <dbReference type="ARBA" id="ARBA00022705"/>
    </source>
</evidence>
<evidence type="ECO:0000256" key="12">
    <source>
        <dbReference type="ARBA" id="ARBA00023125"/>
    </source>
</evidence>
<dbReference type="OrthoDB" id="275278at2759"/>
<dbReference type="GO" id="GO:0006302">
    <property type="term" value="P:double-strand break repair"/>
    <property type="evidence" value="ECO:0007669"/>
    <property type="project" value="TreeGrafter"/>
</dbReference>
<feature type="domain" description="DNA-directed DNA polymerase family A palm" evidence="16">
    <location>
        <begin position="755"/>
        <end position="985"/>
    </location>
</feature>
<dbReference type="GO" id="GO:0003677">
    <property type="term" value="F:DNA binding"/>
    <property type="evidence" value="ECO:0007669"/>
    <property type="project" value="UniProtKB-KW"/>
</dbReference>
<dbReference type="Gene3D" id="3.30.70.370">
    <property type="match status" value="1"/>
</dbReference>
<keyword evidence="5" id="KW-0235">DNA replication</keyword>
<dbReference type="CDD" id="cd08640">
    <property type="entry name" value="DNA_pol_A_plastid_like"/>
    <property type="match status" value="1"/>
</dbReference>
<keyword evidence="3" id="KW-0808">Transferase</keyword>
<evidence type="ECO:0000256" key="14">
    <source>
        <dbReference type="ARBA" id="ARBA00049244"/>
    </source>
</evidence>